<keyword evidence="4" id="KW-1133">Transmembrane helix</keyword>
<keyword evidence="4" id="KW-0812">Transmembrane</keyword>
<dbReference type="InterPro" id="IPR011042">
    <property type="entry name" value="6-blade_b-propeller_TolB-like"/>
</dbReference>
<evidence type="ECO:0000256" key="3">
    <source>
        <dbReference type="ARBA" id="ARBA00023180"/>
    </source>
</evidence>
<evidence type="ECO:0000313" key="6">
    <source>
        <dbReference type="EMBL" id="GBO30318.1"/>
    </source>
</evidence>
<comment type="similarity">
    <text evidence="1">Belongs to the strictosidine synthase family.</text>
</comment>
<evidence type="ECO:0000313" key="7">
    <source>
        <dbReference type="EMBL" id="GBO30334.1"/>
    </source>
</evidence>
<dbReference type="Pfam" id="PF03088">
    <property type="entry name" value="Str_synth"/>
    <property type="match status" value="1"/>
</dbReference>
<dbReference type="Pfam" id="PF20067">
    <property type="entry name" value="SSL_N"/>
    <property type="match status" value="1"/>
</dbReference>
<dbReference type="InterPro" id="IPR018119">
    <property type="entry name" value="Strictosidine_synth_cons-reg"/>
</dbReference>
<comment type="caution">
    <text evidence="6">The sequence shown here is derived from an EMBL/GenBank/DDBJ whole genome shotgun (WGS) entry which is preliminary data.</text>
</comment>
<dbReference type="OrthoDB" id="5307922at2759"/>
<dbReference type="Gene3D" id="2.120.10.30">
    <property type="entry name" value="TolB, C-terminal domain"/>
    <property type="match status" value="1"/>
</dbReference>
<keyword evidence="8" id="KW-1185">Reference proteome</keyword>
<feature type="transmembrane region" description="Helical" evidence="4">
    <location>
        <begin position="114"/>
        <end position="137"/>
    </location>
</feature>
<accession>A0A4Y2W187</accession>
<evidence type="ECO:0000256" key="2">
    <source>
        <dbReference type="ARBA" id="ARBA00022553"/>
    </source>
</evidence>
<dbReference type="GO" id="GO:0016787">
    <property type="term" value="F:hydrolase activity"/>
    <property type="evidence" value="ECO:0007669"/>
    <property type="project" value="TreeGrafter"/>
</dbReference>
<evidence type="ECO:0000256" key="4">
    <source>
        <dbReference type="SAM" id="Phobius"/>
    </source>
</evidence>
<protein>
    <submittedName>
        <fullName evidence="6">Adipocyte plasma membrane-associated protein</fullName>
    </submittedName>
</protein>
<keyword evidence="3" id="KW-0325">Glycoprotein</keyword>
<name>A0A4Y2W187_ARAVE</name>
<organism evidence="6 8">
    <name type="scientific">Araneus ventricosus</name>
    <name type="common">Orbweaver spider</name>
    <name type="synonym">Epeira ventricosa</name>
    <dbReference type="NCBI Taxonomy" id="182803"/>
    <lineage>
        <taxon>Eukaryota</taxon>
        <taxon>Metazoa</taxon>
        <taxon>Ecdysozoa</taxon>
        <taxon>Arthropoda</taxon>
        <taxon>Chelicerata</taxon>
        <taxon>Arachnida</taxon>
        <taxon>Araneae</taxon>
        <taxon>Araneomorphae</taxon>
        <taxon>Entelegynae</taxon>
        <taxon>Araneoidea</taxon>
        <taxon>Araneidae</taxon>
        <taxon>Araneus</taxon>
    </lineage>
</organism>
<dbReference type="EMBL" id="BGPR01053513">
    <property type="protein sequence ID" value="GBO30318.1"/>
    <property type="molecule type" value="Genomic_DNA"/>
</dbReference>
<dbReference type="SUPFAM" id="SSF63829">
    <property type="entry name" value="Calcium-dependent phosphotriesterase"/>
    <property type="match status" value="1"/>
</dbReference>
<feature type="domain" description="Strictosidine synthase conserved region" evidence="5">
    <location>
        <begin position="273"/>
        <end position="360"/>
    </location>
</feature>
<dbReference type="EMBL" id="BGPR01053524">
    <property type="protein sequence ID" value="GBO30334.1"/>
    <property type="molecule type" value="Genomic_DNA"/>
</dbReference>
<dbReference type="PANTHER" id="PTHR10426">
    <property type="entry name" value="STRICTOSIDINE SYNTHASE-RELATED"/>
    <property type="match status" value="1"/>
</dbReference>
<dbReference type="GO" id="GO:0012505">
    <property type="term" value="C:endomembrane system"/>
    <property type="evidence" value="ECO:0007669"/>
    <property type="project" value="TreeGrafter"/>
</dbReference>
<evidence type="ECO:0000313" key="8">
    <source>
        <dbReference type="Proteomes" id="UP000499080"/>
    </source>
</evidence>
<gene>
    <name evidence="6" type="primary">apmap_2</name>
    <name evidence="7" type="synonym">apmap_0</name>
    <name evidence="7" type="ORF">AVEN_146417_1</name>
    <name evidence="6" type="ORF">AVEN_250645_1</name>
</gene>
<evidence type="ECO:0000256" key="1">
    <source>
        <dbReference type="ARBA" id="ARBA00009191"/>
    </source>
</evidence>
<keyword evidence="2" id="KW-0597">Phosphoprotein</keyword>
<dbReference type="AlphaFoldDB" id="A0A4Y2W187"/>
<reference evidence="6 8" key="1">
    <citation type="journal article" date="2019" name="Sci. Rep.">
        <title>Orb-weaving spider Araneus ventricosus genome elucidates the spidroin gene catalogue.</title>
        <authorList>
            <person name="Kono N."/>
            <person name="Nakamura H."/>
            <person name="Ohtoshi R."/>
            <person name="Moran D.A.P."/>
            <person name="Shinohara A."/>
            <person name="Yoshida Y."/>
            <person name="Fujiwara M."/>
            <person name="Mori M."/>
            <person name="Tomita M."/>
            <person name="Arakawa K."/>
        </authorList>
    </citation>
    <scope>NUCLEOTIDE SEQUENCE [LARGE SCALE GENOMIC DNA]</scope>
</reference>
<dbReference type="PANTHER" id="PTHR10426:SF88">
    <property type="entry name" value="ADIPOCYTE PLASMA MEMBRANE-ASSOCIATED PROTEIN HEMOMUCIN-RELATED"/>
    <property type="match status" value="1"/>
</dbReference>
<sequence length="510" mass="58516">MMKCENENKLYHNNMNFHEKEKVIDRFLQWTVGETASQIFNSDPEDSYNVLSSAAQKLHWLSQRLRAACTHLYNAASAATASVDDVLFVLFYYRFSFIYSFSPRKNKSVLIMKTWLRGTIFGLTAFYLFFMHSPFLLDIRVNPYSNPFRNFTGPLEENNRLGEADRLFHGILGGPESIVFHEGFLYTSLEDGRIVKIKDEKITTVARTGTACAVPYEERKCGRPLGMRKGNDGLLYFCDAYYGIFAMNFTTGALNNILPSSVHVEGHELKFPDDLDIDNQGNIYFTDASTKWDLSTIFYLMFENEAGGRIIRYNIHSGETEVLAKNLNFPNGVQLSEDGKSLLVCEIMNRRILRLYIKGEKKGKLEVFADALPAEPDNIRPSSSGGYWVGFTSARNSTNPLLPDRFSEYPNLKRFYGRIHTFFFNLLVKLSEFVDNHAFRVFAYKLKRGDYILSLFPRHGIIIEFDKNGQILRSFHSPDGKISDLSEVKEHDGYLYLGSFVNPYLGRLRL</sequence>
<proteinExistence type="inferred from homology"/>
<evidence type="ECO:0000259" key="5">
    <source>
        <dbReference type="Pfam" id="PF03088"/>
    </source>
</evidence>
<keyword evidence="4" id="KW-0472">Membrane</keyword>
<dbReference type="Proteomes" id="UP000499080">
    <property type="component" value="Unassembled WGS sequence"/>
</dbReference>